<dbReference type="Proteomes" id="UP000011518">
    <property type="component" value="Unassembled WGS sequence"/>
</dbReference>
<dbReference type="AlphaFoldDB" id="L9KVB4"/>
<keyword evidence="3" id="KW-1185">Reference proteome</keyword>
<feature type="compositionally biased region" description="Polar residues" evidence="1">
    <location>
        <begin position="24"/>
        <end position="43"/>
    </location>
</feature>
<feature type="region of interest" description="Disordered" evidence="1">
    <location>
        <begin position="23"/>
        <end position="43"/>
    </location>
</feature>
<gene>
    <name evidence="2" type="ORF">TREES_T100000423</name>
</gene>
<dbReference type="EMBL" id="KB320653">
    <property type="protein sequence ID" value="ELW66414.1"/>
    <property type="molecule type" value="Genomic_DNA"/>
</dbReference>
<protein>
    <submittedName>
        <fullName evidence="2">Uncharacterized protein</fullName>
    </submittedName>
</protein>
<proteinExistence type="predicted"/>
<feature type="region of interest" description="Disordered" evidence="1">
    <location>
        <begin position="66"/>
        <end position="128"/>
    </location>
</feature>
<feature type="compositionally biased region" description="Polar residues" evidence="1">
    <location>
        <begin position="89"/>
        <end position="100"/>
    </location>
</feature>
<reference evidence="3" key="2">
    <citation type="journal article" date="2013" name="Nat. Commun.">
        <title>Genome of the Chinese tree shrew.</title>
        <authorList>
            <person name="Fan Y."/>
            <person name="Huang Z.Y."/>
            <person name="Cao C.C."/>
            <person name="Chen C.S."/>
            <person name="Chen Y.X."/>
            <person name="Fan D.D."/>
            <person name="He J."/>
            <person name="Hou H.L."/>
            <person name="Hu L."/>
            <person name="Hu X.T."/>
            <person name="Jiang X.T."/>
            <person name="Lai R."/>
            <person name="Lang Y.S."/>
            <person name="Liang B."/>
            <person name="Liao S.G."/>
            <person name="Mu D."/>
            <person name="Ma Y.Y."/>
            <person name="Niu Y.Y."/>
            <person name="Sun X.Q."/>
            <person name="Xia J.Q."/>
            <person name="Xiao J."/>
            <person name="Xiong Z.Q."/>
            <person name="Xu L."/>
            <person name="Yang L."/>
            <person name="Zhang Y."/>
            <person name="Zhao W."/>
            <person name="Zhao X.D."/>
            <person name="Zheng Y.T."/>
            <person name="Zhou J.M."/>
            <person name="Zhu Y.B."/>
            <person name="Zhang G.J."/>
            <person name="Wang J."/>
            <person name="Yao Y.G."/>
        </authorList>
    </citation>
    <scope>NUCLEOTIDE SEQUENCE [LARGE SCALE GENOMIC DNA]</scope>
</reference>
<evidence type="ECO:0000256" key="1">
    <source>
        <dbReference type="SAM" id="MobiDB-lite"/>
    </source>
</evidence>
<evidence type="ECO:0000313" key="3">
    <source>
        <dbReference type="Proteomes" id="UP000011518"/>
    </source>
</evidence>
<reference evidence="3" key="1">
    <citation type="submission" date="2012-07" db="EMBL/GenBank/DDBJ databases">
        <title>Genome of the Chinese tree shrew, a rising model animal genetically related to primates.</title>
        <authorList>
            <person name="Zhang G."/>
            <person name="Fan Y."/>
            <person name="Yao Y."/>
            <person name="Huang Z."/>
        </authorList>
    </citation>
    <scope>NUCLEOTIDE SEQUENCE [LARGE SCALE GENOMIC DNA]</scope>
</reference>
<dbReference type="InParanoid" id="L9KVB4"/>
<name>L9KVB4_TUPCH</name>
<evidence type="ECO:0000313" key="2">
    <source>
        <dbReference type="EMBL" id="ELW66414.1"/>
    </source>
</evidence>
<feature type="compositionally biased region" description="Low complexity" evidence="1">
    <location>
        <begin position="72"/>
        <end position="83"/>
    </location>
</feature>
<sequence>MRAMRRTARPAWRAAPESCVGIKGSTSRLEQKSENSLPGSCGSSLTSISFLSPGSSILTYQVSSGLLSSMGSRPSSQASSCQSIRVDDSMQSGPTSSTNVQEDKTGGDMKNSDQVTKAEQPASMGIPL</sequence>
<organism evidence="2 3">
    <name type="scientific">Tupaia chinensis</name>
    <name type="common">Chinese tree shrew</name>
    <name type="synonym">Tupaia belangeri chinensis</name>
    <dbReference type="NCBI Taxonomy" id="246437"/>
    <lineage>
        <taxon>Eukaryota</taxon>
        <taxon>Metazoa</taxon>
        <taxon>Chordata</taxon>
        <taxon>Craniata</taxon>
        <taxon>Vertebrata</taxon>
        <taxon>Euteleostomi</taxon>
        <taxon>Mammalia</taxon>
        <taxon>Eutheria</taxon>
        <taxon>Euarchontoglires</taxon>
        <taxon>Scandentia</taxon>
        <taxon>Tupaiidae</taxon>
        <taxon>Tupaia</taxon>
    </lineage>
</organism>
<accession>L9KVB4</accession>
<feature type="compositionally biased region" description="Basic and acidic residues" evidence="1">
    <location>
        <begin position="101"/>
        <end position="111"/>
    </location>
</feature>